<protein>
    <submittedName>
        <fullName evidence="1">Uncharacterized protein</fullName>
    </submittedName>
</protein>
<dbReference type="InParanoid" id="S7W962"/>
<proteinExistence type="predicted"/>
<keyword evidence="2" id="KW-1185">Reference proteome</keyword>
<comment type="caution">
    <text evidence="1">The sequence shown here is derived from an EMBL/GenBank/DDBJ whole genome shotgun (WGS) entry which is preliminary data.</text>
</comment>
<dbReference type="VEuPathDB" id="MicrosporidiaDB:SLOPH_1224"/>
<gene>
    <name evidence="1" type="ORF">SLOPH_1224</name>
</gene>
<reference evidence="2" key="1">
    <citation type="journal article" date="2013" name="PLoS Genet.">
        <title>The genome of Spraguea lophii and the basis of host-microsporidian interactions.</title>
        <authorList>
            <person name="Campbell S.E."/>
            <person name="Williams T.A."/>
            <person name="Yousuf A."/>
            <person name="Soanes D.M."/>
            <person name="Paszkiewicz K.H."/>
            <person name="Williams B.A.P."/>
        </authorList>
    </citation>
    <scope>NUCLEOTIDE SEQUENCE [LARGE SCALE GENOMIC DNA]</scope>
    <source>
        <strain evidence="2">42_110</strain>
    </source>
</reference>
<evidence type="ECO:0000313" key="2">
    <source>
        <dbReference type="Proteomes" id="UP000014978"/>
    </source>
</evidence>
<feature type="non-terminal residue" evidence="1">
    <location>
        <position position="137"/>
    </location>
</feature>
<dbReference type="AlphaFoldDB" id="S7W962"/>
<name>S7W962_SPRLO</name>
<evidence type="ECO:0000313" key="1">
    <source>
        <dbReference type="EMBL" id="EPR79416.1"/>
    </source>
</evidence>
<sequence>MKNILFEDTGIYFFENITENAITNNYNISALKIPVTEFFASKNHILIYNNFFYILERKENIYRIKKIIKTHLILFLLKIKRLSKNSRITIYNIIITLYKQKVKRLYKILEEFILWLHIETVDNIKIENHYLIIKRNN</sequence>
<dbReference type="HOGENOM" id="CLU_1866416_0_0_1"/>
<organism evidence="1 2">
    <name type="scientific">Spraguea lophii (strain 42_110)</name>
    <name type="common">Microsporidian parasite</name>
    <dbReference type="NCBI Taxonomy" id="1358809"/>
    <lineage>
        <taxon>Eukaryota</taxon>
        <taxon>Fungi</taxon>
        <taxon>Fungi incertae sedis</taxon>
        <taxon>Microsporidia</taxon>
        <taxon>Spragueidae</taxon>
        <taxon>Spraguea</taxon>
    </lineage>
</organism>
<dbReference type="EMBL" id="ATCN01000267">
    <property type="protein sequence ID" value="EPR79416.1"/>
    <property type="molecule type" value="Genomic_DNA"/>
</dbReference>
<dbReference type="Proteomes" id="UP000014978">
    <property type="component" value="Unassembled WGS sequence"/>
</dbReference>
<accession>S7W962</accession>